<keyword evidence="17" id="KW-1185">Reference proteome</keyword>
<keyword evidence="6 13" id="KW-0479">Metal-binding</keyword>
<keyword evidence="11 14" id="KW-0503">Monooxygenase</keyword>
<dbReference type="GO" id="GO:0004497">
    <property type="term" value="F:monooxygenase activity"/>
    <property type="evidence" value="ECO:0007669"/>
    <property type="project" value="UniProtKB-KW"/>
</dbReference>
<dbReference type="SUPFAM" id="SSF48264">
    <property type="entry name" value="Cytochrome P450"/>
    <property type="match status" value="1"/>
</dbReference>
<evidence type="ECO:0000256" key="2">
    <source>
        <dbReference type="ARBA" id="ARBA00004174"/>
    </source>
</evidence>
<dbReference type="InterPro" id="IPR001128">
    <property type="entry name" value="Cyt_P450"/>
</dbReference>
<evidence type="ECO:0000256" key="5">
    <source>
        <dbReference type="ARBA" id="ARBA00022617"/>
    </source>
</evidence>
<evidence type="ECO:0000313" key="17">
    <source>
        <dbReference type="Proteomes" id="UP001162156"/>
    </source>
</evidence>
<feature type="region of interest" description="Disordered" evidence="15">
    <location>
        <begin position="1"/>
        <end position="52"/>
    </location>
</feature>
<evidence type="ECO:0008006" key="18">
    <source>
        <dbReference type="Google" id="ProtNLM"/>
    </source>
</evidence>
<evidence type="ECO:0000313" key="16">
    <source>
        <dbReference type="EMBL" id="KAJ8928371.1"/>
    </source>
</evidence>
<organism evidence="16 17">
    <name type="scientific">Rhamnusium bicolor</name>
    <dbReference type="NCBI Taxonomy" id="1586634"/>
    <lineage>
        <taxon>Eukaryota</taxon>
        <taxon>Metazoa</taxon>
        <taxon>Ecdysozoa</taxon>
        <taxon>Arthropoda</taxon>
        <taxon>Hexapoda</taxon>
        <taxon>Insecta</taxon>
        <taxon>Pterygota</taxon>
        <taxon>Neoptera</taxon>
        <taxon>Endopterygota</taxon>
        <taxon>Coleoptera</taxon>
        <taxon>Polyphaga</taxon>
        <taxon>Cucujiformia</taxon>
        <taxon>Chrysomeloidea</taxon>
        <taxon>Cerambycidae</taxon>
        <taxon>Lepturinae</taxon>
        <taxon>Rhagiini</taxon>
        <taxon>Rhamnusium</taxon>
    </lineage>
</organism>
<dbReference type="PRINTS" id="PR00385">
    <property type="entry name" value="P450"/>
</dbReference>
<comment type="subcellular location">
    <subcellularLocation>
        <location evidence="3">Endoplasmic reticulum membrane</location>
        <topology evidence="3">Peripheral membrane protein</topology>
    </subcellularLocation>
    <subcellularLocation>
        <location evidence="2">Microsome membrane</location>
        <topology evidence="2">Peripheral membrane protein</topology>
    </subcellularLocation>
</comment>
<evidence type="ECO:0000256" key="14">
    <source>
        <dbReference type="RuleBase" id="RU000461"/>
    </source>
</evidence>
<dbReference type="InterPro" id="IPR017972">
    <property type="entry name" value="Cyt_P450_CS"/>
</dbReference>
<comment type="caution">
    <text evidence="16">The sequence shown here is derived from an EMBL/GenBank/DDBJ whole genome shotgun (WGS) entry which is preliminary data.</text>
</comment>
<dbReference type="Pfam" id="PF00067">
    <property type="entry name" value="p450"/>
    <property type="match status" value="2"/>
</dbReference>
<dbReference type="AlphaFoldDB" id="A0AAV8WQD4"/>
<dbReference type="PANTHER" id="PTHR24292">
    <property type="entry name" value="CYTOCHROME P450"/>
    <property type="match status" value="1"/>
</dbReference>
<reference evidence="16" key="1">
    <citation type="journal article" date="2023" name="Insect Mol. Biol.">
        <title>Genome sequencing provides insights into the evolution of gene families encoding plant cell wall-degrading enzymes in longhorned beetles.</title>
        <authorList>
            <person name="Shin N.R."/>
            <person name="Okamura Y."/>
            <person name="Kirsch R."/>
            <person name="Pauchet Y."/>
        </authorList>
    </citation>
    <scope>NUCLEOTIDE SEQUENCE</scope>
    <source>
        <strain evidence="16">RBIC_L_NR</strain>
    </source>
</reference>
<evidence type="ECO:0000256" key="6">
    <source>
        <dbReference type="ARBA" id="ARBA00022723"/>
    </source>
</evidence>
<evidence type="ECO:0000256" key="12">
    <source>
        <dbReference type="ARBA" id="ARBA00023136"/>
    </source>
</evidence>
<keyword evidence="8" id="KW-0492">Microsome</keyword>
<dbReference type="Proteomes" id="UP001162156">
    <property type="component" value="Unassembled WGS sequence"/>
</dbReference>
<keyword evidence="12" id="KW-0472">Membrane</keyword>
<sequence>MAELPNLRSLGNEKPPPAPMWGRASRKQPRPILIKGSKRNPADMSTKGRGSPAGVATRYFGLYQFAKPILILKDPDLIKQITIKDFNHFTDHRTFLPDTEQLFSKSLFILKDKEVVTVEMKDIFTRYTSDVIATTAFGIKVDSLAEANNEFYLMGKDATDFTTFSKTMKFFAFFMSPKISKVLRLRLFSNEMTNYFRQLINDTIKVREEKAIVRPDMIHLLMEARKGNHKNDEDGIIDTGFATVQESDLGNKSNIRVREDLTNDDITAQALIFFLAGFDGVATNMCFAAYELAVNQDVQERLREEVYATLEECGGKLTYESLLKMKYMDMVVSARPRKTREQQFFRWYPSLSYPDPDRFDPERFSDENKANINPYTYMPFGVGPRNCIGSRFALLETKIVFFFILQHFQIVPVEKTQIPLKISRKSFSMTAANGFWFGLKRLKN</sequence>
<evidence type="ECO:0000256" key="1">
    <source>
        <dbReference type="ARBA" id="ARBA00001971"/>
    </source>
</evidence>
<comment type="cofactor">
    <cofactor evidence="1 13">
        <name>heme</name>
        <dbReference type="ChEBI" id="CHEBI:30413"/>
    </cofactor>
</comment>
<keyword evidence="9 14" id="KW-0560">Oxidoreductase</keyword>
<keyword evidence="5 13" id="KW-0349">Heme</keyword>
<evidence type="ECO:0000256" key="7">
    <source>
        <dbReference type="ARBA" id="ARBA00022824"/>
    </source>
</evidence>
<keyword evidence="7" id="KW-0256">Endoplasmic reticulum</keyword>
<protein>
    <recommendedName>
        <fullName evidence="18">Cytochrome P450</fullName>
    </recommendedName>
</protein>
<dbReference type="GO" id="GO:0016705">
    <property type="term" value="F:oxidoreductase activity, acting on paired donors, with incorporation or reduction of molecular oxygen"/>
    <property type="evidence" value="ECO:0007669"/>
    <property type="project" value="InterPro"/>
</dbReference>
<comment type="similarity">
    <text evidence="4 14">Belongs to the cytochrome P450 family.</text>
</comment>
<keyword evidence="10 13" id="KW-0408">Iron</keyword>
<accession>A0AAV8WQD4</accession>
<name>A0AAV8WQD4_9CUCU</name>
<dbReference type="InterPro" id="IPR036396">
    <property type="entry name" value="Cyt_P450_sf"/>
</dbReference>
<dbReference type="GO" id="GO:0005789">
    <property type="term" value="C:endoplasmic reticulum membrane"/>
    <property type="evidence" value="ECO:0007669"/>
    <property type="project" value="UniProtKB-SubCell"/>
</dbReference>
<dbReference type="InterPro" id="IPR002401">
    <property type="entry name" value="Cyt_P450_E_grp-I"/>
</dbReference>
<evidence type="ECO:0000256" key="3">
    <source>
        <dbReference type="ARBA" id="ARBA00004406"/>
    </source>
</evidence>
<evidence type="ECO:0000256" key="10">
    <source>
        <dbReference type="ARBA" id="ARBA00023004"/>
    </source>
</evidence>
<gene>
    <name evidence="16" type="ORF">NQ314_019102</name>
</gene>
<evidence type="ECO:0000256" key="11">
    <source>
        <dbReference type="ARBA" id="ARBA00023033"/>
    </source>
</evidence>
<dbReference type="PANTHER" id="PTHR24292:SF54">
    <property type="entry name" value="CYP9F3-RELATED"/>
    <property type="match status" value="1"/>
</dbReference>
<evidence type="ECO:0000256" key="9">
    <source>
        <dbReference type="ARBA" id="ARBA00023002"/>
    </source>
</evidence>
<dbReference type="PRINTS" id="PR00463">
    <property type="entry name" value="EP450I"/>
</dbReference>
<dbReference type="Gene3D" id="1.10.630.10">
    <property type="entry name" value="Cytochrome P450"/>
    <property type="match status" value="1"/>
</dbReference>
<feature type="binding site" description="axial binding residue" evidence="13">
    <location>
        <position position="387"/>
    </location>
    <ligand>
        <name>heme</name>
        <dbReference type="ChEBI" id="CHEBI:30413"/>
    </ligand>
    <ligandPart>
        <name>Fe</name>
        <dbReference type="ChEBI" id="CHEBI:18248"/>
    </ligandPart>
</feature>
<evidence type="ECO:0000256" key="8">
    <source>
        <dbReference type="ARBA" id="ARBA00022848"/>
    </source>
</evidence>
<dbReference type="InterPro" id="IPR050476">
    <property type="entry name" value="Insect_CytP450_Detox"/>
</dbReference>
<evidence type="ECO:0000256" key="4">
    <source>
        <dbReference type="ARBA" id="ARBA00010617"/>
    </source>
</evidence>
<evidence type="ECO:0000256" key="15">
    <source>
        <dbReference type="SAM" id="MobiDB-lite"/>
    </source>
</evidence>
<dbReference type="EMBL" id="JANEYF010005386">
    <property type="protein sequence ID" value="KAJ8928371.1"/>
    <property type="molecule type" value="Genomic_DNA"/>
</dbReference>
<proteinExistence type="inferred from homology"/>
<dbReference type="PROSITE" id="PS00086">
    <property type="entry name" value="CYTOCHROME_P450"/>
    <property type="match status" value="1"/>
</dbReference>
<dbReference type="GO" id="GO:0020037">
    <property type="term" value="F:heme binding"/>
    <property type="evidence" value="ECO:0007669"/>
    <property type="project" value="InterPro"/>
</dbReference>
<evidence type="ECO:0000256" key="13">
    <source>
        <dbReference type="PIRSR" id="PIRSR602401-1"/>
    </source>
</evidence>
<dbReference type="CDD" id="cd11056">
    <property type="entry name" value="CYP6-like"/>
    <property type="match status" value="1"/>
</dbReference>
<dbReference type="GO" id="GO:0005506">
    <property type="term" value="F:iron ion binding"/>
    <property type="evidence" value="ECO:0007669"/>
    <property type="project" value="InterPro"/>
</dbReference>